<protein>
    <submittedName>
        <fullName evidence="2">Nuclear transport factor 2 family protein</fullName>
    </submittedName>
</protein>
<sequence length="130" mass="14662">MGAFAPAPSELEKELLDLERRRCDAICANDLETIDAMMSDTLTYVHKSGSVENKVTYRQGLTDLREFKSVEREELAIRVFGDVAIMTGIQRVLVRTRGQEAFREITVFATQVWAKSGGTWQMDVYHSTGV</sequence>
<dbReference type="InterPro" id="IPR032710">
    <property type="entry name" value="NTF2-like_dom_sf"/>
</dbReference>
<accession>A0A9X2KLB2</accession>
<dbReference type="InterPro" id="IPR027843">
    <property type="entry name" value="DUF4440"/>
</dbReference>
<name>A0A9X2KLB2_9SPHN</name>
<feature type="domain" description="DUF4440" evidence="1">
    <location>
        <begin position="15"/>
        <end position="122"/>
    </location>
</feature>
<keyword evidence="3" id="KW-1185">Reference proteome</keyword>
<organism evidence="2 3">
    <name type="scientific">Sphingomonas tagetis</name>
    <dbReference type="NCBI Taxonomy" id="2949092"/>
    <lineage>
        <taxon>Bacteria</taxon>
        <taxon>Pseudomonadati</taxon>
        <taxon>Pseudomonadota</taxon>
        <taxon>Alphaproteobacteria</taxon>
        <taxon>Sphingomonadales</taxon>
        <taxon>Sphingomonadaceae</taxon>
        <taxon>Sphingomonas</taxon>
    </lineage>
</organism>
<gene>
    <name evidence="2" type="ORF">M9978_13100</name>
</gene>
<evidence type="ECO:0000313" key="2">
    <source>
        <dbReference type="EMBL" id="MCP3731364.1"/>
    </source>
</evidence>
<evidence type="ECO:0000313" key="3">
    <source>
        <dbReference type="Proteomes" id="UP001139451"/>
    </source>
</evidence>
<dbReference type="EMBL" id="JAMLDX010000009">
    <property type="protein sequence ID" value="MCP3731364.1"/>
    <property type="molecule type" value="Genomic_DNA"/>
</dbReference>
<dbReference type="Proteomes" id="UP001139451">
    <property type="component" value="Unassembled WGS sequence"/>
</dbReference>
<dbReference type="SUPFAM" id="SSF54427">
    <property type="entry name" value="NTF2-like"/>
    <property type="match status" value="1"/>
</dbReference>
<reference evidence="2" key="1">
    <citation type="submission" date="2022-05" db="EMBL/GenBank/DDBJ databases">
        <title>Sphingomonas sp. strain MG17 Genome sequencing and assembly.</title>
        <authorList>
            <person name="Kim I."/>
        </authorList>
    </citation>
    <scope>NUCLEOTIDE SEQUENCE</scope>
    <source>
        <strain evidence="2">MG17</strain>
    </source>
</reference>
<comment type="caution">
    <text evidence="2">The sequence shown here is derived from an EMBL/GenBank/DDBJ whole genome shotgun (WGS) entry which is preliminary data.</text>
</comment>
<dbReference type="RefSeq" id="WP_254293902.1">
    <property type="nucleotide sequence ID" value="NZ_JAMLDX010000009.1"/>
</dbReference>
<dbReference type="Gene3D" id="3.10.450.50">
    <property type="match status" value="1"/>
</dbReference>
<dbReference type="AlphaFoldDB" id="A0A9X2KLB2"/>
<dbReference type="Pfam" id="PF14534">
    <property type="entry name" value="DUF4440"/>
    <property type="match status" value="1"/>
</dbReference>
<evidence type="ECO:0000259" key="1">
    <source>
        <dbReference type="Pfam" id="PF14534"/>
    </source>
</evidence>
<proteinExistence type="predicted"/>